<feature type="region of interest" description="Disordered" evidence="1">
    <location>
        <begin position="293"/>
        <end position="447"/>
    </location>
</feature>
<sequence length="530" mass="56529">MFLDYQFPEDFSQLSQSQQPLSTSAEFTQSLPSNSALWMSPMDETAPSARSRASSTTSTLKSTPGNSPLLLQHQLLRPAPNILALASGEDLLQAGNAAYIGLMMERNIFEGQLAESRDHYQKLLAQITSLRTGEDTSGFATSALPSTASTLQPKDTGDFPGVKWWTQKDYDKDTNNLSTIDSEDEDDTSAKKYKGYPWVENKDGVPLDKQQSKALAAHLRTALNFVGNKRRAPSHWSDADLEIVKYVRSEMYTAYPDLRLCLHHWKLNAIITLVYPSWKRGWVQNGGYILKGEEENEPNVSGKGKKRKRDAKASESVVIVKKAKSTDPPAPNSDQVTPAAAPTTSDHSSVLPSSSLSTPSDINSVTQPLPDPTLALSSNPSSSSATNVQLAVQPTTPESPSNATTTVNSSSGNVAPPPSDTTLNDTTNTPRPVKPTTATKPAPKPAFKSANLFGFGASRPSRISAPISKLDTLAALATSTAPAATGGTVPVTQKPDIVQQSGQSQGVGGSTSSDTASLPPSHTIGKEKAP</sequence>
<organism evidence="2 3">
    <name type="scientific">Favolaschia claudopus</name>
    <dbReference type="NCBI Taxonomy" id="2862362"/>
    <lineage>
        <taxon>Eukaryota</taxon>
        <taxon>Fungi</taxon>
        <taxon>Dikarya</taxon>
        <taxon>Basidiomycota</taxon>
        <taxon>Agaricomycotina</taxon>
        <taxon>Agaricomycetes</taxon>
        <taxon>Agaricomycetidae</taxon>
        <taxon>Agaricales</taxon>
        <taxon>Marasmiineae</taxon>
        <taxon>Mycenaceae</taxon>
        <taxon>Favolaschia</taxon>
    </lineage>
</organism>
<feature type="compositionally biased region" description="Low complexity" evidence="1">
    <location>
        <begin position="429"/>
        <end position="447"/>
    </location>
</feature>
<accession>A0AAW0AXS7</accession>
<gene>
    <name evidence="2" type="ORF">R3P38DRAFT_3274973</name>
</gene>
<keyword evidence="3" id="KW-1185">Reference proteome</keyword>
<protein>
    <recommendedName>
        <fullName evidence="4">Ubinuclein middle domain-containing protein</fullName>
    </recommendedName>
</protein>
<proteinExistence type="predicted"/>
<dbReference type="AlphaFoldDB" id="A0AAW0AXS7"/>
<reference evidence="2 3" key="1">
    <citation type="journal article" date="2024" name="J Genomics">
        <title>Draft genome sequencing and assembly of Favolaschia claudopus CIRM-BRFM 2984 isolated from oak limbs.</title>
        <authorList>
            <person name="Navarro D."/>
            <person name="Drula E."/>
            <person name="Chaduli D."/>
            <person name="Cazenave R."/>
            <person name="Ahrendt S."/>
            <person name="Wang J."/>
            <person name="Lipzen A."/>
            <person name="Daum C."/>
            <person name="Barry K."/>
            <person name="Grigoriev I.V."/>
            <person name="Favel A."/>
            <person name="Rosso M.N."/>
            <person name="Martin F."/>
        </authorList>
    </citation>
    <scope>NUCLEOTIDE SEQUENCE [LARGE SCALE GENOMIC DNA]</scope>
    <source>
        <strain evidence="2 3">CIRM-BRFM 2984</strain>
    </source>
</reference>
<evidence type="ECO:0000256" key="1">
    <source>
        <dbReference type="SAM" id="MobiDB-lite"/>
    </source>
</evidence>
<feature type="region of interest" description="Disordered" evidence="1">
    <location>
        <begin position="36"/>
        <end position="66"/>
    </location>
</feature>
<feature type="compositionally biased region" description="Polar residues" evidence="1">
    <location>
        <begin position="388"/>
        <end position="413"/>
    </location>
</feature>
<evidence type="ECO:0000313" key="2">
    <source>
        <dbReference type="EMBL" id="KAK7017784.1"/>
    </source>
</evidence>
<feature type="non-terminal residue" evidence="2">
    <location>
        <position position="530"/>
    </location>
</feature>
<name>A0AAW0AXS7_9AGAR</name>
<comment type="caution">
    <text evidence="2">The sequence shown here is derived from an EMBL/GenBank/DDBJ whole genome shotgun (WGS) entry which is preliminary data.</text>
</comment>
<feature type="compositionally biased region" description="Low complexity" evidence="1">
    <location>
        <begin position="344"/>
        <end position="361"/>
    </location>
</feature>
<evidence type="ECO:0000313" key="3">
    <source>
        <dbReference type="Proteomes" id="UP001362999"/>
    </source>
</evidence>
<feature type="compositionally biased region" description="Low complexity" evidence="1">
    <location>
        <begin position="45"/>
        <end position="64"/>
    </location>
</feature>
<feature type="compositionally biased region" description="Low complexity" evidence="1">
    <location>
        <begin position="372"/>
        <end position="387"/>
    </location>
</feature>
<dbReference type="EMBL" id="JAWWNJ010000047">
    <property type="protein sequence ID" value="KAK7017784.1"/>
    <property type="molecule type" value="Genomic_DNA"/>
</dbReference>
<feature type="compositionally biased region" description="Low complexity" evidence="1">
    <location>
        <begin position="481"/>
        <end position="504"/>
    </location>
</feature>
<dbReference type="Proteomes" id="UP001362999">
    <property type="component" value="Unassembled WGS sequence"/>
</dbReference>
<evidence type="ECO:0008006" key="4">
    <source>
        <dbReference type="Google" id="ProtNLM"/>
    </source>
</evidence>
<feature type="region of interest" description="Disordered" evidence="1">
    <location>
        <begin position="481"/>
        <end position="530"/>
    </location>
</feature>